<evidence type="ECO:0000313" key="1">
    <source>
        <dbReference type="EMBL" id="SVB60252.1"/>
    </source>
</evidence>
<proteinExistence type="predicted"/>
<dbReference type="SUPFAM" id="SSF51556">
    <property type="entry name" value="Metallo-dependent hydrolases"/>
    <property type="match status" value="1"/>
</dbReference>
<dbReference type="InterPro" id="IPR008257">
    <property type="entry name" value="Pept_M19"/>
</dbReference>
<dbReference type="GO" id="GO:0070573">
    <property type="term" value="F:metallodipeptidase activity"/>
    <property type="evidence" value="ECO:0007669"/>
    <property type="project" value="InterPro"/>
</dbReference>
<name>A0A382FC91_9ZZZZ</name>
<dbReference type="EMBL" id="UINC01049013">
    <property type="protein sequence ID" value="SVB60252.1"/>
    <property type="molecule type" value="Genomic_DNA"/>
</dbReference>
<dbReference type="Gene3D" id="3.20.20.140">
    <property type="entry name" value="Metal-dependent hydrolases"/>
    <property type="match status" value="1"/>
</dbReference>
<dbReference type="GO" id="GO:0006508">
    <property type="term" value="P:proteolysis"/>
    <property type="evidence" value="ECO:0007669"/>
    <property type="project" value="InterPro"/>
</dbReference>
<dbReference type="PROSITE" id="PS51365">
    <property type="entry name" value="RENAL_DIPEPTIDASE_2"/>
    <property type="match status" value="1"/>
</dbReference>
<gene>
    <name evidence="1" type="ORF">METZ01_LOCUS213106</name>
</gene>
<evidence type="ECO:0008006" key="2">
    <source>
        <dbReference type="Google" id="ProtNLM"/>
    </source>
</evidence>
<protein>
    <recommendedName>
        <fullName evidence="2">Membrane dipeptidase</fullName>
    </recommendedName>
</protein>
<dbReference type="PANTHER" id="PTHR10443:SF12">
    <property type="entry name" value="DIPEPTIDASE"/>
    <property type="match status" value="1"/>
</dbReference>
<organism evidence="1">
    <name type="scientific">marine metagenome</name>
    <dbReference type="NCBI Taxonomy" id="408172"/>
    <lineage>
        <taxon>unclassified sequences</taxon>
        <taxon>metagenomes</taxon>
        <taxon>ecological metagenomes</taxon>
    </lineage>
</organism>
<dbReference type="Pfam" id="PF01244">
    <property type="entry name" value="Peptidase_M19"/>
    <property type="match status" value="1"/>
</dbReference>
<sequence>QITYNYQNWAGAGCKERTGAGLTYFGLELVEKMNEVGMLIDLSHANMQTMSDTVNASKAPVIVSHTACEAVYKNVRNTTDENMRFVANKGGVIGICQIRPFVTNIRKGAFEHYLNHIEHAIKVAGIDHVSIGSDRDHRVIEMSDEYIAELKREEGNNFDTSHWPLFIDELNGPRRMEAIWDGLKKRGFSERKLEKVMGLNNYRIYKEVVG</sequence>
<dbReference type="InterPro" id="IPR032466">
    <property type="entry name" value="Metal_Hydrolase"/>
</dbReference>
<dbReference type="AlphaFoldDB" id="A0A382FC91"/>
<reference evidence="1" key="1">
    <citation type="submission" date="2018-05" db="EMBL/GenBank/DDBJ databases">
        <authorList>
            <person name="Lanie J.A."/>
            <person name="Ng W.-L."/>
            <person name="Kazmierczak K.M."/>
            <person name="Andrzejewski T.M."/>
            <person name="Davidsen T.M."/>
            <person name="Wayne K.J."/>
            <person name="Tettelin H."/>
            <person name="Glass J.I."/>
            <person name="Rusch D."/>
            <person name="Podicherti R."/>
            <person name="Tsui H.-C.T."/>
            <person name="Winkler M.E."/>
        </authorList>
    </citation>
    <scope>NUCLEOTIDE SEQUENCE</scope>
</reference>
<feature type="non-terminal residue" evidence="1">
    <location>
        <position position="1"/>
    </location>
</feature>
<dbReference type="PANTHER" id="PTHR10443">
    <property type="entry name" value="MICROSOMAL DIPEPTIDASE"/>
    <property type="match status" value="1"/>
</dbReference>
<accession>A0A382FC91</accession>